<evidence type="ECO:0000259" key="2">
    <source>
        <dbReference type="Pfam" id="PF02953"/>
    </source>
</evidence>
<gene>
    <name evidence="3" type="ORF">PEVE_00044402</name>
</gene>
<dbReference type="InterPro" id="IPR004217">
    <property type="entry name" value="Tim10-like"/>
</dbReference>
<keyword evidence="1" id="KW-0811">Translocation</keyword>
<dbReference type="Pfam" id="PF02953">
    <property type="entry name" value="zf-Tim10_DDP"/>
    <property type="match status" value="1"/>
</dbReference>
<keyword evidence="1" id="KW-1015">Disulfide bond</keyword>
<dbReference type="InterPro" id="IPR035427">
    <property type="entry name" value="Tim10-like_dom_sf"/>
</dbReference>
<organism evidence="3 4">
    <name type="scientific">Porites evermanni</name>
    <dbReference type="NCBI Taxonomy" id="104178"/>
    <lineage>
        <taxon>Eukaryota</taxon>
        <taxon>Metazoa</taxon>
        <taxon>Cnidaria</taxon>
        <taxon>Anthozoa</taxon>
        <taxon>Hexacorallia</taxon>
        <taxon>Scleractinia</taxon>
        <taxon>Fungiina</taxon>
        <taxon>Poritidae</taxon>
        <taxon>Porites</taxon>
    </lineage>
</organism>
<dbReference type="SUPFAM" id="SSF144122">
    <property type="entry name" value="Tim10-like"/>
    <property type="match status" value="1"/>
</dbReference>
<comment type="domain">
    <text evidence="1">The twin CX3C motif contains 4 conserved Cys residues that form 2 disulfide bonds in the mitochondrial intermembrane space.</text>
</comment>
<keyword evidence="1" id="KW-0653">Protein transport</keyword>
<comment type="similarity">
    <text evidence="1">Belongs to the small Tim family.</text>
</comment>
<reference evidence="3 4" key="1">
    <citation type="submission" date="2022-05" db="EMBL/GenBank/DDBJ databases">
        <authorList>
            <consortium name="Genoscope - CEA"/>
            <person name="William W."/>
        </authorList>
    </citation>
    <scope>NUCLEOTIDE SEQUENCE [LARGE SCALE GENOMIC DNA]</scope>
</reference>
<dbReference type="EMBL" id="CALNXI010000094">
    <property type="protein sequence ID" value="CAH3018694.1"/>
    <property type="molecule type" value="Genomic_DNA"/>
</dbReference>
<evidence type="ECO:0000313" key="3">
    <source>
        <dbReference type="EMBL" id="CAH3018694.1"/>
    </source>
</evidence>
<proteinExistence type="inferred from homology"/>
<sequence>MHVEYFLHWEEFPEKVDSKMSFGGASNNSQIDRKLQEELIAEDQKQRFQSQIHAFTDMCWEKCVDKPGSKLDGKTETCLVNCVERFLDTNIFIAKRFAEKFKG</sequence>
<keyword evidence="1" id="KW-0813">Transport</keyword>
<dbReference type="Gene3D" id="1.10.287.810">
    <property type="entry name" value="Mitochondrial import inner membrane translocase subunit tim13 like domains"/>
    <property type="match status" value="1"/>
</dbReference>
<comment type="subcellular location">
    <subcellularLocation>
        <location evidence="1">Mitochondrion inner membrane</location>
        <topology evidence="1">Peripheral membrane protein</topology>
        <orientation evidence="1">Intermembrane side</orientation>
    </subcellularLocation>
</comment>
<evidence type="ECO:0000256" key="1">
    <source>
        <dbReference type="RuleBase" id="RU367043"/>
    </source>
</evidence>
<keyword evidence="4" id="KW-1185">Reference proteome</keyword>
<dbReference type="Proteomes" id="UP001159427">
    <property type="component" value="Unassembled WGS sequence"/>
</dbReference>
<protein>
    <recommendedName>
        <fullName evidence="1">Mitochondrial import inner membrane translocase subunit</fullName>
    </recommendedName>
</protein>
<comment type="function">
    <text evidence="1">Mitochondrial intermembrane chaperone that participates in the import and insertion of some multi-pass transmembrane proteins into the mitochondrial inner membrane. Also required for the transfer of beta-barrel precursors from the TOM complex to the sorting and assembly machinery (SAM complex) of the outer membrane. Acts as a chaperone-like protein that protects the hydrophobic precursors from aggregation and guide them through the mitochondrial intermembrane space.</text>
</comment>
<evidence type="ECO:0000313" key="4">
    <source>
        <dbReference type="Proteomes" id="UP001159427"/>
    </source>
</evidence>
<accession>A0ABN8LTA8</accession>
<feature type="domain" description="Tim10-like" evidence="2">
    <location>
        <begin position="39"/>
        <end position="99"/>
    </location>
</feature>
<keyword evidence="1" id="KW-0143">Chaperone</keyword>
<name>A0ABN8LTA8_9CNID</name>
<keyword evidence="1" id="KW-0472">Membrane</keyword>
<keyword evidence="1" id="KW-0496">Mitochondrion</keyword>
<keyword evidence="1" id="KW-0999">Mitochondrion inner membrane</keyword>
<comment type="subunit">
    <text evidence="1">Heterohexamer.</text>
</comment>
<comment type="caution">
    <text evidence="3">The sequence shown here is derived from an EMBL/GenBank/DDBJ whole genome shotgun (WGS) entry which is preliminary data.</text>
</comment>